<keyword evidence="3" id="KW-1185">Reference proteome</keyword>
<feature type="transmembrane region" description="Helical" evidence="1">
    <location>
        <begin position="149"/>
        <end position="168"/>
    </location>
</feature>
<evidence type="ECO:0000313" key="2">
    <source>
        <dbReference type="EMBL" id="MFC0424065.1"/>
    </source>
</evidence>
<dbReference type="EMBL" id="JBHLUK010000066">
    <property type="protein sequence ID" value="MFC0424065.1"/>
    <property type="molecule type" value="Genomic_DNA"/>
</dbReference>
<sequence>MFITLLLLLALFLAMGIWFTYLNLKQPYMVSTDDATLTTNWRKGHQLRQTVTGANSGLRWAYWLSQASWILGAVLILVSWVSLETRLNLLLFPVQTAIWTAGILVSGLLLLLVPTLIWPSASYRYLQTHPSVAQPVAAPAFKRYRRQQLMSVIAFILFLLLSWVARAVMTSTAPVLVVQYLLLSAITAIPIVALISLISQLFYLHQSRWLRVKASDYVRFGRRYYFLNQLIAKQPTAKKTLRFVISGRILALIATLWAIWTIYRNIFAPAFSVDYSAVFPAAIAALIALVIVETIGALWPAKQYAAAKQLPADQSPFEVADQAQFDRYNGHLFHLHLSGGIVWVTIWLAVVLSYYFLT</sequence>
<evidence type="ECO:0000256" key="1">
    <source>
        <dbReference type="SAM" id="Phobius"/>
    </source>
</evidence>
<feature type="transmembrane region" description="Helical" evidence="1">
    <location>
        <begin position="60"/>
        <end position="82"/>
    </location>
</feature>
<keyword evidence="1" id="KW-0472">Membrane</keyword>
<feature type="transmembrane region" description="Helical" evidence="1">
    <location>
        <begin position="275"/>
        <end position="299"/>
    </location>
</feature>
<feature type="transmembrane region" description="Helical" evidence="1">
    <location>
        <begin position="97"/>
        <end position="118"/>
    </location>
</feature>
<keyword evidence="1" id="KW-1133">Transmembrane helix</keyword>
<protein>
    <recommendedName>
        <fullName evidence="4">Integral membrane protein</fullName>
    </recommendedName>
</protein>
<gene>
    <name evidence="2" type="ORF">ACFFGS_08045</name>
</gene>
<evidence type="ECO:0008006" key="4">
    <source>
        <dbReference type="Google" id="ProtNLM"/>
    </source>
</evidence>
<feature type="transmembrane region" description="Helical" evidence="1">
    <location>
        <begin position="243"/>
        <end position="263"/>
    </location>
</feature>
<evidence type="ECO:0000313" key="3">
    <source>
        <dbReference type="Proteomes" id="UP001589855"/>
    </source>
</evidence>
<dbReference type="Proteomes" id="UP001589855">
    <property type="component" value="Unassembled WGS sequence"/>
</dbReference>
<reference evidence="2 3" key="1">
    <citation type="submission" date="2024-09" db="EMBL/GenBank/DDBJ databases">
        <authorList>
            <person name="Sun Q."/>
            <person name="Mori K."/>
        </authorList>
    </citation>
    <scope>NUCLEOTIDE SEQUENCE [LARGE SCALE GENOMIC DNA]</scope>
    <source>
        <strain evidence="2 3">TBRC 4575</strain>
    </source>
</reference>
<proteinExistence type="predicted"/>
<name>A0ABV6K717_9LACO</name>
<feature type="transmembrane region" description="Helical" evidence="1">
    <location>
        <begin position="6"/>
        <end position="24"/>
    </location>
</feature>
<dbReference type="RefSeq" id="WP_137645340.1">
    <property type="nucleotide sequence ID" value="NZ_BAABRM010000015.1"/>
</dbReference>
<feature type="transmembrane region" description="Helical" evidence="1">
    <location>
        <begin position="180"/>
        <end position="204"/>
    </location>
</feature>
<accession>A0ABV6K717</accession>
<comment type="caution">
    <text evidence="2">The sequence shown here is derived from an EMBL/GenBank/DDBJ whole genome shotgun (WGS) entry which is preliminary data.</text>
</comment>
<feature type="transmembrane region" description="Helical" evidence="1">
    <location>
        <begin position="335"/>
        <end position="357"/>
    </location>
</feature>
<organism evidence="2 3">
    <name type="scientific">Lactiplantibacillus plajomi</name>
    <dbReference type="NCBI Taxonomy" id="1457217"/>
    <lineage>
        <taxon>Bacteria</taxon>
        <taxon>Bacillati</taxon>
        <taxon>Bacillota</taxon>
        <taxon>Bacilli</taxon>
        <taxon>Lactobacillales</taxon>
        <taxon>Lactobacillaceae</taxon>
        <taxon>Lactiplantibacillus</taxon>
    </lineage>
</organism>
<keyword evidence="1" id="KW-0812">Transmembrane</keyword>